<protein>
    <submittedName>
        <fullName evidence="1">Uncharacterized protein</fullName>
    </submittedName>
</protein>
<dbReference type="EMBL" id="JAWHQM010000005">
    <property type="protein sequence ID" value="KAK5627294.1"/>
    <property type="molecule type" value="Genomic_DNA"/>
</dbReference>
<name>A0AAN7UDZ7_9PEZI</name>
<comment type="caution">
    <text evidence="1">The sequence shown here is derived from an EMBL/GenBank/DDBJ whole genome shotgun (WGS) entry which is preliminary data.</text>
</comment>
<proteinExistence type="predicted"/>
<evidence type="ECO:0000313" key="1">
    <source>
        <dbReference type="EMBL" id="KAK5627294.1"/>
    </source>
</evidence>
<dbReference type="AlphaFoldDB" id="A0AAN7UDZ7"/>
<reference evidence="1 2" key="1">
    <citation type="submission" date="2023-10" db="EMBL/GenBank/DDBJ databases">
        <title>Draft genome sequence of Xylaria bambusicola isolate GMP-LS, the root and basal stem rot pathogen of sugarcane in Indonesia.</title>
        <authorList>
            <person name="Selvaraj P."/>
            <person name="Muralishankar V."/>
            <person name="Muruganantham S."/>
            <person name="Sp S."/>
            <person name="Haryani S."/>
            <person name="Lau K.J.X."/>
            <person name="Naqvi N.I."/>
        </authorList>
    </citation>
    <scope>NUCLEOTIDE SEQUENCE [LARGE SCALE GENOMIC DNA]</scope>
    <source>
        <strain evidence="1">GMP-LS</strain>
    </source>
</reference>
<evidence type="ECO:0000313" key="2">
    <source>
        <dbReference type="Proteomes" id="UP001305414"/>
    </source>
</evidence>
<gene>
    <name evidence="1" type="ORF">RRF57_003009</name>
</gene>
<sequence>MRPMGIFIWSAGTIQPSADHDREASSTTRLRLPFLVAPDPARWDDCQIPADISRVIVMGGWARYTERDKE</sequence>
<organism evidence="1 2">
    <name type="scientific">Xylaria bambusicola</name>
    <dbReference type="NCBI Taxonomy" id="326684"/>
    <lineage>
        <taxon>Eukaryota</taxon>
        <taxon>Fungi</taxon>
        <taxon>Dikarya</taxon>
        <taxon>Ascomycota</taxon>
        <taxon>Pezizomycotina</taxon>
        <taxon>Sordariomycetes</taxon>
        <taxon>Xylariomycetidae</taxon>
        <taxon>Xylariales</taxon>
        <taxon>Xylariaceae</taxon>
        <taxon>Xylaria</taxon>
    </lineage>
</organism>
<dbReference type="Proteomes" id="UP001305414">
    <property type="component" value="Unassembled WGS sequence"/>
</dbReference>
<accession>A0AAN7UDZ7</accession>
<keyword evidence="2" id="KW-1185">Reference proteome</keyword>